<keyword evidence="2" id="KW-1185">Reference proteome</keyword>
<sequence length="143" mass="16221">MKFFDEYPAHFSLEDGIYVVTFRDWPAAITQGDSKEEAREMAADVLALAMNEAISKREMPPEPSKPIKGEEMVRVAFLVRVKLDLIAKMQEQLVRPADLAKLIHVKPQEMTRVLNLTHATKVDTLDRAFAALGWSLQHSLKKC</sequence>
<dbReference type="SUPFAM" id="SSF143100">
    <property type="entry name" value="TTHA1013/TTHA0281-like"/>
    <property type="match status" value="1"/>
</dbReference>
<dbReference type="RefSeq" id="WP_087279908.1">
    <property type="nucleotide sequence ID" value="NZ_CP021455.1"/>
</dbReference>
<dbReference type="Proteomes" id="UP000196138">
    <property type="component" value="Chromosome"/>
</dbReference>
<dbReference type="AlphaFoldDB" id="A0A1Y0EN57"/>
<protein>
    <recommendedName>
        <fullName evidence="3">HicB family protein</fullName>
    </recommendedName>
</protein>
<name>A0A1Y0EN57_9BURK</name>
<evidence type="ECO:0008006" key="3">
    <source>
        <dbReference type="Google" id="ProtNLM"/>
    </source>
</evidence>
<dbReference type="InterPro" id="IPR035069">
    <property type="entry name" value="TTHA1013/TTHA0281-like"/>
</dbReference>
<evidence type="ECO:0000313" key="1">
    <source>
        <dbReference type="EMBL" id="ARU04739.1"/>
    </source>
</evidence>
<dbReference type="Gene3D" id="3.30.160.250">
    <property type="match status" value="1"/>
</dbReference>
<accession>A0A1Y0EN57</accession>
<dbReference type="KEGG" id="cser:CCO03_08665"/>
<gene>
    <name evidence="1" type="ORF">CCO03_08665</name>
</gene>
<dbReference type="EMBL" id="CP021455">
    <property type="protein sequence ID" value="ARU04739.1"/>
    <property type="molecule type" value="Genomic_DNA"/>
</dbReference>
<evidence type="ECO:0000313" key="2">
    <source>
        <dbReference type="Proteomes" id="UP000196138"/>
    </source>
</evidence>
<organism evidence="1 2">
    <name type="scientific">Comamonas serinivorans</name>
    <dbReference type="NCBI Taxonomy" id="1082851"/>
    <lineage>
        <taxon>Bacteria</taxon>
        <taxon>Pseudomonadati</taxon>
        <taxon>Pseudomonadota</taxon>
        <taxon>Betaproteobacteria</taxon>
        <taxon>Burkholderiales</taxon>
        <taxon>Comamonadaceae</taxon>
        <taxon>Comamonas</taxon>
    </lineage>
</organism>
<dbReference type="OrthoDB" id="5772151at2"/>
<proteinExistence type="predicted"/>
<reference evidence="1 2" key="1">
    <citation type="submission" date="2017-05" db="EMBL/GenBank/DDBJ databases">
        <authorList>
            <person name="Song R."/>
            <person name="Chenine A.L."/>
            <person name="Ruprecht R.M."/>
        </authorList>
    </citation>
    <scope>NUCLEOTIDE SEQUENCE [LARGE SCALE GENOMIC DNA]</scope>
    <source>
        <strain evidence="1 2">DSM 26136</strain>
    </source>
</reference>